<dbReference type="SUPFAM" id="SSF48726">
    <property type="entry name" value="Immunoglobulin"/>
    <property type="match status" value="3"/>
</dbReference>
<dbReference type="InterPro" id="IPR036179">
    <property type="entry name" value="Ig-like_dom_sf"/>
</dbReference>
<organism evidence="4 5">
    <name type="scientific">Sinocyclocheilus grahami</name>
    <name type="common">Dianchi golden-line fish</name>
    <name type="synonym">Barbus grahami</name>
    <dbReference type="NCBI Taxonomy" id="75366"/>
    <lineage>
        <taxon>Eukaryota</taxon>
        <taxon>Metazoa</taxon>
        <taxon>Chordata</taxon>
        <taxon>Craniata</taxon>
        <taxon>Vertebrata</taxon>
        <taxon>Euteleostomi</taxon>
        <taxon>Actinopterygii</taxon>
        <taxon>Neopterygii</taxon>
        <taxon>Teleostei</taxon>
        <taxon>Ostariophysi</taxon>
        <taxon>Cypriniformes</taxon>
        <taxon>Cyprinidae</taxon>
        <taxon>Cyprininae</taxon>
        <taxon>Sinocyclocheilus</taxon>
    </lineage>
</organism>
<dbReference type="Ensembl" id="ENSSGRT00000113796.1">
    <property type="protein sequence ID" value="ENSSGRP00000107097.1"/>
    <property type="gene ID" value="ENSSGRG00000052885.1"/>
</dbReference>
<accession>A0A672SYU4</accession>
<evidence type="ECO:0000259" key="3">
    <source>
        <dbReference type="PROSITE" id="PS50835"/>
    </source>
</evidence>
<dbReference type="InterPro" id="IPR013783">
    <property type="entry name" value="Ig-like_fold"/>
</dbReference>
<reference evidence="4" key="2">
    <citation type="submission" date="2025-09" db="UniProtKB">
        <authorList>
            <consortium name="Ensembl"/>
        </authorList>
    </citation>
    <scope>IDENTIFICATION</scope>
</reference>
<protein>
    <submittedName>
        <fullName evidence="4">Uncharacterized LOC107583070</fullName>
    </submittedName>
</protein>
<dbReference type="Proteomes" id="UP000472262">
    <property type="component" value="Unassembled WGS sequence"/>
</dbReference>
<feature type="transmembrane region" description="Helical" evidence="2">
    <location>
        <begin position="30"/>
        <end position="48"/>
    </location>
</feature>
<evidence type="ECO:0000313" key="5">
    <source>
        <dbReference type="Proteomes" id="UP000472262"/>
    </source>
</evidence>
<dbReference type="InterPro" id="IPR003597">
    <property type="entry name" value="Ig_C1-set"/>
</dbReference>
<keyword evidence="2" id="KW-0472">Membrane</keyword>
<keyword evidence="2" id="KW-1133">Transmembrane helix</keyword>
<feature type="domain" description="Ig-like" evidence="3">
    <location>
        <begin position="154"/>
        <end position="241"/>
    </location>
</feature>
<keyword evidence="5" id="KW-1185">Reference proteome</keyword>
<sequence length="530" mass="59017">MQPVCDCHTNVLGVFLGVAEATVRSIKSTVFCFISVCILACVSCGFTLSDEVPKAPNVFMMSPCESSPGSLLVGCLATGFSPAESVNFKWMDQRGNSLTNFIQYPTVGTGNKMLKVSHITINEAEWNQSKIICEAGHPSGKVTETFTTVKPQTPTLSLVLVTTSKSTSVMCVIEDFYPKKIDVQWKVNNTKGMSQLKLESKLNDTGHYTAYSFYEVSRENWDVNTQYTCEVTHRGEQFTTTAYFKGRSSNVDLLSLKYLLSCSLVAKFALTLKPPSQREIFLKNEVVLEAVVSGDIKDTVEKASVSCSVKETKIDVRPGTVKFSNDISQSIKKHNVTVNTKKWFDGEMVTCTTSDTNNNRDIKQTIRFHKGDGNKPNVIIYKPDSMDKDHVSHVCEVTSPKLGDVYIMWKVGEEPYREGTTSAPIHQKDSTSVLSILTMTKEDYKKLSTTITCAVKHPETGFALDCNKDVLEEDEFRSLWSTATSFIFLFLFSLTYSAELSFFKVIQILLNNVLNILSKMMPFGTFTACS</sequence>
<dbReference type="PROSITE" id="PS00290">
    <property type="entry name" value="IG_MHC"/>
    <property type="match status" value="1"/>
</dbReference>
<dbReference type="InterPro" id="IPR003006">
    <property type="entry name" value="Ig/MHC_CS"/>
</dbReference>
<dbReference type="InterPro" id="IPR007110">
    <property type="entry name" value="Ig-like_dom"/>
</dbReference>
<dbReference type="CDD" id="cd00098">
    <property type="entry name" value="IgC1"/>
    <property type="match status" value="1"/>
</dbReference>
<feature type="domain" description="Ig-like" evidence="3">
    <location>
        <begin position="56"/>
        <end position="147"/>
    </location>
</feature>
<name>A0A672SYU4_SINGR</name>
<dbReference type="PROSITE" id="PS50835">
    <property type="entry name" value="IG_LIKE"/>
    <property type="match status" value="2"/>
</dbReference>
<dbReference type="InterPro" id="IPR050380">
    <property type="entry name" value="Immune_Resp_Modulators"/>
</dbReference>
<dbReference type="AlphaFoldDB" id="A0A672SYU4"/>
<evidence type="ECO:0000256" key="1">
    <source>
        <dbReference type="ARBA" id="ARBA00023319"/>
    </source>
</evidence>
<keyword evidence="1" id="KW-0393">Immunoglobulin domain</keyword>
<proteinExistence type="predicted"/>
<dbReference type="PANTHER" id="PTHR23411">
    <property type="entry name" value="TAPASIN"/>
    <property type="match status" value="1"/>
</dbReference>
<dbReference type="SMART" id="SM00407">
    <property type="entry name" value="IGc1"/>
    <property type="match status" value="3"/>
</dbReference>
<reference evidence="4" key="1">
    <citation type="submission" date="2025-08" db="UniProtKB">
        <authorList>
            <consortium name="Ensembl"/>
        </authorList>
    </citation>
    <scope>IDENTIFICATION</scope>
</reference>
<dbReference type="Pfam" id="PF07654">
    <property type="entry name" value="C1-set"/>
    <property type="match status" value="3"/>
</dbReference>
<dbReference type="Gene3D" id="2.60.40.10">
    <property type="entry name" value="Immunoglobulins"/>
    <property type="match status" value="3"/>
</dbReference>
<evidence type="ECO:0000313" key="4">
    <source>
        <dbReference type="Ensembl" id="ENSSGRP00000107097.1"/>
    </source>
</evidence>
<keyword evidence="2" id="KW-0812">Transmembrane</keyword>
<gene>
    <name evidence="4" type="primary">LOC107583070</name>
</gene>
<evidence type="ECO:0000256" key="2">
    <source>
        <dbReference type="SAM" id="Phobius"/>
    </source>
</evidence>